<dbReference type="Proteomes" id="UP000652761">
    <property type="component" value="Unassembled WGS sequence"/>
</dbReference>
<dbReference type="EMBL" id="NMUH01003988">
    <property type="protein sequence ID" value="MQM07922.1"/>
    <property type="molecule type" value="Genomic_DNA"/>
</dbReference>
<dbReference type="AlphaFoldDB" id="A0A843WCP4"/>
<accession>A0A843WCP4</accession>
<protein>
    <submittedName>
        <fullName evidence="2">Uncharacterized protein</fullName>
    </submittedName>
</protein>
<evidence type="ECO:0000256" key="1">
    <source>
        <dbReference type="SAM" id="MobiDB-lite"/>
    </source>
</evidence>
<organism evidence="2 3">
    <name type="scientific">Colocasia esculenta</name>
    <name type="common">Wild taro</name>
    <name type="synonym">Arum esculentum</name>
    <dbReference type="NCBI Taxonomy" id="4460"/>
    <lineage>
        <taxon>Eukaryota</taxon>
        <taxon>Viridiplantae</taxon>
        <taxon>Streptophyta</taxon>
        <taxon>Embryophyta</taxon>
        <taxon>Tracheophyta</taxon>
        <taxon>Spermatophyta</taxon>
        <taxon>Magnoliopsida</taxon>
        <taxon>Liliopsida</taxon>
        <taxon>Araceae</taxon>
        <taxon>Aroideae</taxon>
        <taxon>Colocasieae</taxon>
        <taxon>Colocasia</taxon>
    </lineage>
</organism>
<evidence type="ECO:0000313" key="2">
    <source>
        <dbReference type="EMBL" id="MQM07922.1"/>
    </source>
</evidence>
<reference evidence="2" key="1">
    <citation type="submission" date="2017-07" db="EMBL/GenBank/DDBJ databases">
        <title>Taro Niue Genome Assembly and Annotation.</title>
        <authorList>
            <person name="Atibalentja N."/>
            <person name="Keating K."/>
            <person name="Fields C.J."/>
        </authorList>
    </citation>
    <scope>NUCLEOTIDE SEQUENCE</scope>
    <source>
        <strain evidence="2">Niue_2</strain>
        <tissue evidence="2">Leaf</tissue>
    </source>
</reference>
<proteinExistence type="predicted"/>
<dbReference type="OrthoDB" id="4062651at2759"/>
<name>A0A843WCP4_COLES</name>
<sequence length="173" mass="18887">MLSFWHCRERSLRGGAAPLCAHAAWRGGPPALNASGLRVCINPIDEHSCRVDEEEGSDGAHNSVDDGGGAAPPIGQAEDIYLIYGSSSRTTTNYNRKDVELHVFRFSKISTATNNFSPENKIGEAWVLWREIRELELVDPTLRVTGPRSEMSRCVHVALPGGPAHDVRCGLHS</sequence>
<keyword evidence="3" id="KW-1185">Reference proteome</keyword>
<gene>
    <name evidence="2" type="ORF">Taro_040769</name>
</gene>
<evidence type="ECO:0000313" key="3">
    <source>
        <dbReference type="Proteomes" id="UP000652761"/>
    </source>
</evidence>
<feature type="region of interest" description="Disordered" evidence="1">
    <location>
        <begin position="51"/>
        <end position="70"/>
    </location>
</feature>
<comment type="caution">
    <text evidence="2">The sequence shown here is derived from an EMBL/GenBank/DDBJ whole genome shotgun (WGS) entry which is preliminary data.</text>
</comment>